<dbReference type="SUPFAM" id="SSF74853">
    <property type="entry name" value="Lamin A/C globular tail domain"/>
    <property type="match status" value="1"/>
</dbReference>
<reference evidence="4" key="1">
    <citation type="journal article" date="2014" name="Front. Microbiol.">
        <title>High frequency of phylogenetically diverse reductive dehalogenase-homologous genes in deep subseafloor sedimentary metagenomes.</title>
        <authorList>
            <person name="Kawai M."/>
            <person name="Futagami T."/>
            <person name="Toyoda A."/>
            <person name="Takaki Y."/>
            <person name="Nishi S."/>
            <person name="Hori S."/>
            <person name="Arai W."/>
            <person name="Tsubouchi T."/>
            <person name="Morono Y."/>
            <person name="Uchiyama I."/>
            <person name="Ito T."/>
            <person name="Fujiyama A."/>
            <person name="Inagaki F."/>
            <person name="Takami H."/>
        </authorList>
    </citation>
    <scope>NUCLEOTIDE SEQUENCE</scope>
    <source>
        <strain evidence="4">Expedition CK06-06</strain>
    </source>
</reference>
<keyword evidence="1" id="KW-1133">Transmembrane helix</keyword>
<evidence type="ECO:0008006" key="5">
    <source>
        <dbReference type="Google" id="ProtNLM"/>
    </source>
</evidence>
<dbReference type="Gene3D" id="2.60.40.1260">
    <property type="entry name" value="Lamin Tail domain"/>
    <property type="match status" value="1"/>
</dbReference>
<evidence type="ECO:0000313" key="4">
    <source>
        <dbReference type="EMBL" id="GAH36610.1"/>
    </source>
</evidence>
<sequence length="229" mass="25059">MKGWKRLLYYLMLNVLVSACTILTILVVWERTHNTLPGSLISTIRGTDLNPTAATATPRPENDLLPEATPTEAFFVYQVVSGDTFESIAEEYDMSAEELIIINGFTQSQPLGEGEVLRIPVHPKGSVVIDSVIGAGDLETESVLLKHRGDGELSLSGWRLENQEGGIYIFPQVPELVLFKNGAVYVHTRTGANSVVDLYCGLSSPIWHSGEEVTLRDAAGNVRSTYNIP</sequence>
<name>X1FVP5_9ZZZZ</name>
<dbReference type="InterPro" id="IPR001322">
    <property type="entry name" value="Lamin_tail_dom"/>
</dbReference>
<keyword evidence="1" id="KW-0812">Transmembrane</keyword>
<feature type="domain" description="LysM" evidence="2">
    <location>
        <begin position="75"/>
        <end position="119"/>
    </location>
</feature>
<dbReference type="InterPro" id="IPR018392">
    <property type="entry name" value="LysM"/>
</dbReference>
<gene>
    <name evidence="4" type="ORF">S03H2_13331</name>
</gene>
<evidence type="ECO:0000259" key="2">
    <source>
        <dbReference type="PROSITE" id="PS51782"/>
    </source>
</evidence>
<dbReference type="SUPFAM" id="SSF54106">
    <property type="entry name" value="LysM domain"/>
    <property type="match status" value="1"/>
</dbReference>
<feature type="domain" description="LTD" evidence="3">
    <location>
        <begin position="115"/>
        <end position="229"/>
    </location>
</feature>
<dbReference type="CDD" id="cd00118">
    <property type="entry name" value="LysM"/>
    <property type="match status" value="1"/>
</dbReference>
<evidence type="ECO:0000256" key="1">
    <source>
        <dbReference type="SAM" id="Phobius"/>
    </source>
</evidence>
<comment type="caution">
    <text evidence="4">The sequence shown here is derived from an EMBL/GenBank/DDBJ whole genome shotgun (WGS) entry which is preliminary data.</text>
</comment>
<dbReference type="PROSITE" id="PS51257">
    <property type="entry name" value="PROKAR_LIPOPROTEIN"/>
    <property type="match status" value="1"/>
</dbReference>
<keyword evidence="1" id="KW-0472">Membrane</keyword>
<evidence type="ECO:0000259" key="3">
    <source>
        <dbReference type="PROSITE" id="PS51841"/>
    </source>
</evidence>
<dbReference type="PROSITE" id="PS51841">
    <property type="entry name" value="LTD"/>
    <property type="match status" value="1"/>
</dbReference>
<dbReference type="InterPro" id="IPR036779">
    <property type="entry name" value="LysM_dom_sf"/>
</dbReference>
<dbReference type="Pfam" id="PF00932">
    <property type="entry name" value="LTD"/>
    <property type="match status" value="1"/>
</dbReference>
<dbReference type="SMART" id="SM00257">
    <property type="entry name" value="LysM"/>
    <property type="match status" value="1"/>
</dbReference>
<dbReference type="InterPro" id="IPR036415">
    <property type="entry name" value="Lamin_tail_dom_sf"/>
</dbReference>
<dbReference type="Pfam" id="PF01476">
    <property type="entry name" value="LysM"/>
    <property type="match status" value="1"/>
</dbReference>
<accession>X1FVP5</accession>
<feature type="transmembrane region" description="Helical" evidence="1">
    <location>
        <begin position="7"/>
        <end position="29"/>
    </location>
</feature>
<protein>
    <recommendedName>
        <fullName evidence="5">LysM domain-containing protein</fullName>
    </recommendedName>
</protein>
<proteinExistence type="predicted"/>
<dbReference type="AlphaFoldDB" id="X1FVP5"/>
<dbReference type="EMBL" id="BARU01006766">
    <property type="protein sequence ID" value="GAH36610.1"/>
    <property type="molecule type" value="Genomic_DNA"/>
</dbReference>
<dbReference type="Gene3D" id="3.10.350.10">
    <property type="entry name" value="LysM domain"/>
    <property type="match status" value="1"/>
</dbReference>
<organism evidence="4">
    <name type="scientific">marine sediment metagenome</name>
    <dbReference type="NCBI Taxonomy" id="412755"/>
    <lineage>
        <taxon>unclassified sequences</taxon>
        <taxon>metagenomes</taxon>
        <taxon>ecological metagenomes</taxon>
    </lineage>
</organism>
<dbReference type="PROSITE" id="PS51782">
    <property type="entry name" value="LYSM"/>
    <property type="match status" value="1"/>
</dbReference>